<sequence>MWESSDLMLIQSQRRVLPATSVKLGLGLTTLNAVLWLVAMILQAFLLNNIDYYIAPSSYILVGICLGWSATILFITAGSLYGLIRNTENDVKSYLTLTTSTAVFSLFIFLSFLITLGLDTATESWLTPGGFSIFTGLYVFGESCIIVWYFSSQWGAFKKEMEEERTDRIQQRVREQQQHHLAVLTNSVQQAPPNEYQVEQVMETFESEEVERERNQVEETSDSGSDRLSYYPPVFV</sequence>
<evidence type="ECO:0000256" key="2">
    <source>
        <dbReference type="SAM" id="Phobius"/>
    </source>
</evidence>
<evidence type="ECO:0008006" key="5">
    <source>
        <dbReference type="Google" id="ProtNLM"/>
    </source>
</evidence>
<keyword evidence="4" id="KW-1185">Reference proteome</keyword>
<feature type="transmembrane region" description="Helical" evidence="2">
    <location>
        <begin position="59"/>
        <end position="83"/>
    </location>
</feature>
<dbReference type="AlphaFoldDB" id="E9GSB3"/>
<evidence type="ECO:0000256" key="1">
    <source>
        <dbReference type="SAM" id="MobiDB-lite"/>
    </source>
</evidence>
<feature type="transmembrane region" description="Helical" evidence="2">
    <location>
        <begin position="21"/>
        <end position="47"/>
    </location>
</feature>
<feature type="transmembrane region" description="Helical" evidence="2">
    <location>
        <begin position="95"/>
        <end position="118"/>
    </location>
</feature>
<keyword evidence="2" id="KW-1133">Transmembrane helix</keyword>
<proteinExistence type="predicted"/>
<protein>
    <recommendedName>
        <fullName evidence="5">MARVEL domain-containing protein</fullName>
    </recommendedName>
</protein>
<name>E9GSB3_DAPPU</name>
<accession>E9GSB3</accession>
<dbReference type="KEGG" id="dpx:DAPPUDRAFT_321224"/>
<dbReference type="EMBL" id="GL732561">
    <property type="protein sequence ID" value="EFX77699.1"/>
    <property type="molecule type" value="Genomic_DNA"/>
</dbReference>
<reference evidence="3 4" key="1">
    <citation type="journal article" date="2011" name="Science">
        <title>The ecoresponsive genome of Daphnia pulex.</title>
        <authorList>
            <person name="Colbourne J.K."/>
            <person name="Pfrender M.E."/>
            <person name="Gilbert D."/>
            <person name="Thomas W.K."/>
            <person name="Tucker A."/>
            <person name="Oakley T.H."/>
            <person name="Tokishita S."/>
            <person name="Aerts A."/>
            <person name="Arnold G.J."/>
            <person name="Basu M.K."/>
            <person name="Bauer D.J."/>
            <person name="Caceres C.E."/>
            <person name="Carmel L."/>
            <person name="Casola C."/>
            <person name="Choi J.H."/>
            <person name="Detter J.C."/>
            <person name="Dong Q."/>
            <person name="Dusheyko S."/>
            <person name="Eads B.D."/>
            <person name="Frohlich T."/>
            <person name="Geiler-Samerotte K.A."/>
            <person name="Gerlach D."/>
            <person name="Hatcher P."/>
            <person name="Jogdeo S."/>
            <person name="Krijgsveld J."/>
            <person name="Kriventseva E.V."/>
            <person name="Kultz D."/>
            <person name="Laforsch C."/>
            <person name="Lindquist E."/>
            <person name="Lopez J."/>
            <person name="Manak J.R."/>
            <person name="Muller J."/>
            <person name="Pangilinan J."/>
            <person name="Patwardhan R.P."/>
            <person name="Pitluck S."/>
            <person name="Pritham E.J."/>
            <person name="Rechtsteiner A."/>
            <person name="Rho M."/>
            <person name="Rogozin I.B."/>
            <person name="Sakarya O."/>
            <person name="Salamov A."/>
            <person name="Schaack S."/>
            <person name="Shapiro H."/>
            <person name="Shiga Y."/>
            <person name="Skalitzky C."/>
            <person name="Smith Z."/>
            <person name="Souvorov A."/>
            <person name="Sung W."/>
            <person name="Tang Z."/>
            <person name="Tsuchiya D."/>
            <person name="Tu H."/>
            <person name="Vos H."/>
            <person name="Wang M."/>
            <person name="Wolf Y.I."/>
            <person name="Yamagata H."/>
            <person name="Yamada T."/>
            <person name="Ye Y."/>
            <person name="Shaw J.R."/>
            <person name="Andrews J."/>
            <person name="Crease T.J."/>
            <person name="Tang H."/>
            <person name="Lucas S.M."/>
            <person name="Robertson H.M."/>
            <person name="Bork P."/>
            <person name="Koonin E.V."/>
            <person name="Zdobnov E.M."/>
            <person name="Grigoriev I.V."/>
            <person name="Lynch M."/>
            <person name="Boore J.L."/>
        </authorList>
    </citation>
    <scope>NUCLEOTIDE SEQUENCE [LARGE SCALE GENOMIC DNA]</scope>
</reference>
<organism evidence="3 4">
    <name type="scientific">Daphnia pulex</name>
    <name type="common">Water flea</name>
    <dbReference type="NCBI Taxonomy" id="6669"/>
    <lineage>
        <taxon>Eukaryota</taxon>
        <taxon>Metazoa</taxon>
        <taxon>Ecdysozoa</taxon>
        <taxon>Arthropoda</taxon>
        <taxon>Crustacea</taxon>
        <taxon>Branchiopoda</taxon>
        <taxon>Diplostraca</taxon>
        <taxon>Cladocera</taxon>
        <taxon>Anomopoda</taxon>
        <taxon>Daphniidae</taxon>
        <taxon>Daphnia</taxon>
    </lineage>
</organism>
<evidence type="ECO:0000313" key="3">
    <source>
        <dbReference type="EMBL" id="EFX77699.1"/>
    </source>
</evidence>
<gene>
    <name evidence="3" type="ORF">DAPPUDRAFT_321224</name>
</gene>
<keyword evidence="2" id="KW-0812">Transmembrane</keyword>
<dbReference type="OrthoDB" id="6354911at2759"/>
<dbReference type="Proteomes" id="UP000000305">
    <property type="component" value="Unassembled WGS sequence"/>
</dbReference>
<feature type="region of interest" description="Disordered" evidence="1">
    <location>
        <begin position="204"/>
        <end position="236"/>
    </location>
</feature>
<keyword evidence="2" id="KW-0472">Membrane</keyword>
<evidence type="ECO:0000313" key="4">
    <source>
        <dbReference type="Proteomes" id="UP000000305"/>
    </source>
</evidence>
<dbReference type="HOGENOM" id="CLU_1176474_0_0_1"/>
<feature type="transmembrane region" description="Helical" evidence="2">
    <location>
        <begin position="130"/>
        <end position="151"/>
    </location>
</feature>
<dbReference type="InParanoid" id="E9GSB3"/>